<keyword evidence="1" id="KW-0812">Transmembrane</keyword>
<evidence type="ECO:0000313" key="2">
    <source>
        <dbReference type="EMBL" id="PPA71170.1"/>
    </source>
</evidence>
<feature type="transmembrane region" description="Helical" evidence="1">
    <location>
        <begin position="6"/>
        <end position="27"/>
    </location>
</feature>
<name>A0A2S5GDT4_9BACL</name>
<keyword evidence="1" id="KW-0472">Membrane</keyword>
<feature type="transmembrane region" description="Helical" evidence="1">
    <location>
        <begin position="48"/>
        <end position="69"/>
    </location>
</feature>
<protein>
    <submittedName>
        <fullName evidence="2">Uncharacterized protein</fullName>
    </submittedName>
</protein>
<sequence length="103" mass="11690">MSILLLFQLIISGISTWISVQLMYFIIEIGRSDASSSFPGDLTLTEEWMHLLIPSIVLLGVQLIVAYVLTTLFKESSMNKYSYGIATLSVSVFFYLIYSYLFI</sequence>
<feature type="transmembrane region" description="Helical" evidence="1">
    <location>
        <begin position="81"/>
        <end position="101"/>
    </location>
</feature>
<accession>A0A2S5GDT4</accession>
<organism evidence="2 3">
    <name type="scientific">Jeotgalibacillus proteolyticus</name>
    <dbReference type="NCBI Taxonomy" id="2082395"/>
    <lineage>
        <taxon>Bacteria</taxon>
        <taxon>Bacillati</taxon>
        <taxon>Bacillota</taxon>
        <taxon>Bacilli</taxon>
        <taxon>Bacillales</taxon>
        <taxon>Caryophanaceae</taxon>
        <taxon>Jeotgalibacillus</taxon>
    </lineage>
</organism>
<gene>
    <name evidence="2" type="ORF">C4B60_03625</name>
</gene>
<reference evidence="2 3" key="1">
    <citation type="submission" date="2018-02" db="EMBL/GenBank/DDBJ databases">
        <title>Jeotgalibacillus proteolyticum sp. nov. a protease producing bacterium isolated from ocean sediments of Laizhou Bay.</title>
        <authorList>
            <person name="Li Y."/>
        </authorList>
    </citation>
    <scope>NUCLEOTIDE SEQUENCE [LARGE SCALE GENOMIC DNA]</scope>
    <source>
        <strain evidence="2 3">22-7</strain>
    </source>
</reference>
<keyword evidence="3" id="KW-1185">Reference proteome</keyword>
<proteinExistence type="predicted"/>
<comment type="caution">
    <text evidence="2">The sequence shown here is derived from an EMBL/GenBank/DDBJ whole genome shotgun (WGS) entry which is preliminary data.</text>
</comment>
<dbReference type="EMBL" id="PREZ01000002">
    <property type="protein sequence ID" value="PPA71170.1"/>
    <property type="molecule type" value="Genomic_DNA"/>
</dbReference>
<evidence type="ECO:0000313" key="3">
    <source>
        <dbReference type="Proteomes" id="UP000239047"/>
    </source>
</evidence>
<dbReference type="Proteomes" id="UP000239047">
    <property type="component" value="Unassembled WGS sequence"/>
</dbReference>
<dbReference type="AlphaFoldDB" id="A0A2S5GDT4"/>
<evidence type="ECO:0000256" key="1">
    <source>
        <dbReference type="SAM" id="Phobius"/>
    </source>
</evidence>
<keyword evidence="1" id="KW-1133">Transmembrane helix</keyword>